<dbReference type="PANTHER" id="PTHR43798:SF5">
    <property type="entry name" value="MONOACYLGLYCEROL LIPASE ABHD6"/>
    <property type="match status" value="1"/>
</dbReference>
<evidence type="ECO:0000313" key="3">
    <source>
        <dbReference type="Proteomes" id="UP000199088"/>
    </source>
</evidence>
<feature type="domain" description="AB hydrolase-1" evidence="1">
    <location>
        <begin position="23"/>
        <end position="144"/>
    </location>
</feature>
<dbReference type="InterPro" id="IPR029058">
    <property type="entry name" value="AB_hydrolase_fold"/>
</dbReference>
<name>A0A1H0Q778_9ACTN</name>
<dbReference type="EMBL" id="FNIR01000010">
    <property type="protein sequence ID" value="SDP12538.1"/>
    <property type="molecule type" value="Genomic_DNA"/>
</dbReference>
<organism evidence="2 3">
    <name type="scientific">Klenkia soli</name>
    <dbReference type="NCBI Taxonomy" id="1052260"/>
    <lineage>
        <taxon>Bacteria</taxon>
        <taxon>Bacillati</taxon>
        <taxon>Actinomycetota</taxon>
        <taxon>Actinomycetes</taxon>
        <taxon>Geodermatophilales</taxon>
        <taxon>Geodermatophilaceae</taxon>
        <taxon>Klenkia</taxon>
    </lineage>
</organism>
<proteinExistence type="predicted"/>
<dbReference type="Proteomes" id="UP000199088">
    <property type="component" value="Unassembled WGS sequence"/>
</dbReference>
<dbReference type="GO" id="GO:0047372">
    <property type="term" value="F:monoacylglycerol lipase activity"/>
    <property type="evidence" value="ECO:0007669"/>
    <property type="project" value="TreeGrafter"/>
</dbReference>
<dbReference type="GO" id="GO:0046464">
    <property type="term" value="P:acylglycerol catabolic process"/>
    <property type="evidence" value="ECO:0007669"/>
    <property type="project" value="TreeGrafter"/>
</dbReference>
<accession>A0A1H0Q778</accession>
<sequence>MTHTLDAPGATLSYEVLGTGPVLALIGHPMPADGFRALAAELAADHTVVLHDPRGTGASTMTDPTQPPDPDVLADDLSRVIAAVTDGPADVFGSSGGGITALALAAAHPEQVRTVVAHEPPLVEYLPDAEVHRANGAAVQQAYREQGLFAAMGLFAAQAGFAPDPDAPAPPPPSEGDQRAMTRLVLGLQTVTGYRVDGAALPAGRVSIGLGEHSGAALTGRTSTAVAEALGLPLVGFPGGHAGFAPEQGGDPAAFAAVLRSSLGG</sequence>
<dbReference type="PANTHER" id="PTHR43798">
    <property type="entry name" value="MONOACYLGLYCEROL LIPASE"/>
    <property type="match status" value="1"/>
</dbReference>
<gene>
    <name evidence="2" type="ORF">SAMN05660199_03220</name>
</gene>
<evidence type="ECO:0000259" key="1">
    <source>
        <dbReference type="Pfam" id="PF00561"/>
    </source>
</evidence>
<dbReference type="RefSeq" id="WP_207500653.1">
    <property type="nucleotide sequence ID" value="NZ_FNIR01000010.1"/>
</dbReference>
<dbReference type="InterPro" id="IPR050266">
    <property type="entry name" value="AB_hydrolase_sf"/>
</dbReference>
<dbReference type="SUPFAM" id="SSF53474">
    <property type="entry name" value="alpha/beta-Hydrolases"/>
    <property type="match status" value="1"/>
</dbReference>
<reference evidence="3" key="1">
    <citation type="submission" date="2016-10" db="EMBL/GenBank/DDBJ databases">
        <authorList>
            <person name="Varghese N."/>
            <person name="Submissions S."/>
        </authorList>
    </citation>
    <scope>NUCLEOTIDE SEQUENCE [LARGE SCALE GENOMIC DNA]</scope>
    <source>
        <strain evidence="3">DSM 45843</strain>
    </source>
</reference>
<dbReference type="GO" id="GO:0016020">
    <property type="term" value="C:membrane"/>
    <property type="evidence" value="ECO:0007669"/>
    <property type="project" value="TreeGrafter"/>
</dbReference>
<dbReference type="Pfam" id="PF00561">
    <property type="entry name" value="Abhydrolase_1"/>
    <property type="match status" value="1"/>
</dbReference>
<dbReference type="Gene3D" id="3.40.50.1820">
    <property type="entry name" value="alpha/beta hydrolase"/>
    <property type="match status" value="1"/>
</dbReference>
<dbReference type="AlphaFoldDB" id="A0A1H0Q778"/>
<keyword evidence="2" id="KW-0378">Hydrolase</keyword>
<dbReference type="InterPro" id="IPR000073">
    <property type="entry name" value="AB_hydrolase_1"/>
</dbReference>
<keyword evidence="3" id="KW-1185">Reference proteome</keyword>
<protein>
    <submittedName>
        <fullName evidence="2">Alpha/beta hydrolase fold</fullName>
    </submittedName>
</protein>
<dbReference type="STRING" id="1052260.SAMN05660199_03220"/>
<evidence type="ECO:0000313" key="2">
    <source>
        <dbReference type="EMBL" id="SDP12538.1"/>
    </source>
</evidence>